<dbReference type="GO" id="GO:0051301">
    <property type="term" value="P:cell division"/>
    <property type="evidence" value="ECO:0007669"/>
    <property type="project" value="UniProtKB-KW"/>
</dbReference>
<name>A0A1G5PM22_9GAMM</name>
<evidence type="ECO:0000313" key="18">
    <source>
        <dbReference type="EMBL" id="SCZ50426.1"/>
    </source>
</evidence>
<dbReference type="SUPFAM" id="SSF53623">
    <property type="entry name" value="MurD-like peptide ligases, catalytic domain"/>
    <property type="match status" value="1"/>
</dbReference>
<feature type="domain" description="Mur ligase C-terminal" evidence="16">
    <location>
        <begin position="337"/>
        <end position="472"/>
    </location>
</feature>
<dbReference type="AlphaFoldDB" id="A0A1G5PM22"/>
<dbReference type="InterPro" id="IPR000713">
    <property type="entry name" value="Mur_ligase_N"/>
</dbReference>
<organism evidence="18 19">
    <name type="scientific">Thiohalomonas denitrificans</name>
    <dbReference type="NCBI Taxonomy" id="415747"/>
    <lineage>
        <taxon>Bacteria</taxon>
        <taxon>Pseudomonadati</taxon>
        <taxon>Pseudomonadota</taxon>
        <taxon>Gammaproteobacteria</taxon>
        <taxon>Thiohalomonadales</taxon>
        <taxon>Thiohalomonadaceae</taxon>
        <taxon>Thiohalomonas</taxon>
    </lineage>
</organism>
<gene>
    <name evidence="14" type="primary">murC</name>
    <name evidence="18" type="ORF">SAMN03097708_00415</name>
</gene>
<keyword evidence="19" id="KW-1185">Reference proteome</keyword>
<dbReference type="HAMAP" id="MF_00046">
    <property type="entry name" value="MurC"/>
    <property type="match status" value="1"/>
</dbReference>
<feature type="domain" description="Mur ligase N-terminal catalytic" evidence="15">
    <location>
        <begin position="32"/>
        <end position="129"/>
    </location>
</feature>
<dbReference type="GO" id="GO:0071555">
    <property type="term" value="P:cell wall organization"/>
    <property type="evidence" value="ECO:0007669"/>
    <property type="project" value="UniProtKB-KW"/>
</dbReference>
<keyword evidence="5 14" id="KW-0436">Ligase</keyword>
<evidence type="ECO:0000256" key="4">
    <source>
        <dbReference type="ARBA" id="ARBA00022490"/>
    </source>
</evidence>
<proteinExistence type="inferred from homology"/>
<keyword evidence="10 14" id="KW-0573">Peptidoglycan synthesis</keyword>
<sequence length="489" mass="52858">MSIESETDLVSGTNNRANYSANQTVMGRIRSIYMVGIGGSGMGGIAEVLLNLGYRIVGSDLRENTVTQHLEALGARLYFGHEAEQIDGCDAVVISSAVNDANPEVKAAKARRIPVVRRAEMLAELMRFRHGIAVAGTHGKTTTTSLIASILAEGDLDPTFVIGGRLNSAGSHARLGASHFLVAEADESDASFLYLQPMTAVVTNIDMDHMGTYGGDFAKLRETFVEFVHHLPFYGLAVVCLDDPVVRELIPEMSRPVTTYGFSADADVRALDMVQDGLRTRFRIARPGAEEWLHVTLNMPGEHNVLNALAAVAVAHEVGVSDAAIESALDKFEGIGRRFQVHGEVKTPKGQVLLVDDYGHHPREVEATLKAARAAWPERRLVVVFQPHRYSRTRDLFEDFTEVLTEADALLVLEVYAAGETPVAGADSRTLCRAIRARGKVDPVFVHGREDLPETLLGVLRDGDVVLTLGAGDIGGIAAALPNQLEVHA</sequence>
<reference evidence="18 19" key="1">
    <citation type="submission" date="2016-10" db="EMBL/GenBank/DDBJ databases">
        <authorList>
            <person name="de Groot N.N."/>
        </authorList>
    </citation>
    <scope>NUCLEOTIDE SEQUENCE [LARGE SCALE GENOMIC DNA]</scope>
    <source>
        <strain evidence="18 19">HLD2</strain>
    </source>
</reference>
<dbReference type="GO" id="GO:0005524">
    <property type="term" value="F:ATP binding"/>
    <property type="evidence" value="ECO:0007669"/>
    <property type="project" value="UniProtKB-UniRule"/>
</dbReference>
<dbReference type="GO" id="GO:0008763">
    <property type="term" value="F:UDP-N-acetylmuramate-L-alanine ligase activity"/>
    <property type="evidence" value="ECO:0007669"/>
    <property type="project" value="UniProtKB-UniRule"/>
</dbReference>
<dbReference type="InterPro" id="IPR005758">
    <property type="entry name" value="UDP-N-AcMur_Ala_ligase_MurC"/>
</dbReference>
<comment type="similarity">
    <text evidence="14">Belongs to the MurCDEF family.</text>
</comment>
<accession>A0A1G5PM22</accession>
<keyword evidence="12 14" id="KW-0961">Cell wall biogenesis/degradation</keyword>
<evidence type="ECO:0000256" key="6">
    <source>
        <dbReference type="ARBA" id="ARBA00022618"/>
    </source>
</evidence>
<feature type="domain" description="Mur ligase central" evidence="17">
    <location>
        <begin position="134"/>
        <end position="315"/>
    </location>
</feature>
<dbReference type="Gene3D" id="3.40.50.720">
    <property type="entry name" value="NAD(P)-binding Rossmann-like Domain"/>
    <property type="match status" value="1"/>
</dbReference>
<dbReference type="InterPro" id="IPR004101">
    <property type="entry name" value="Mur_ligase_C"/>
</dbReference>
<evidence type="ECO:0000259" key="16">
    <source>
        <dbReference type="Pfam" id="PF02875"/>
    </source>
</evidence>
<dbReference type="GO" id="GO:0009252">
    <property type="term" value="P:peptidoglycan biosynthetic process"/>
    <property type="evidence" value="ECO:0007669"/>
    <property type="project" value="UniProtKB-UniRule"/>
</dbReference>
<comment type="function">
    <text evidence="14">Cell wall formation.</text>
</comment>
<dbReference type="InterPro" id="IPR050061">
    <property type="entry name" value="MurCDEF_pg_biosynth"/>
</dbReference>
<evidence type="ECO:0000313" key="19">
    <source>
        <dbReference type="Proteomes" id="UP000199648"/>
    </source>
</evidence>
<dbReference type="EMBL" id="FMWD01000001">
    <property type="protein sequence ID" value="SCZ50426.1"/>
    <property type="molecule type" value="Genomic_DNA"/>
</dbReference>
<comment type="pathway">
    <text evidence="2 14">Cell wall biogenesis; peptidoglycan biosynthesis.</text>
</comment>
<dbReference type="SUPFAM" id="SSF51984">
    <property type="entry name" value="MurCD N-terminal domain"/>
    <property type="match status" value="1"/>
</dbReference>
<dbReference type="InterPro" id="IPR036615">
    <property type="entry name" value="Mur_ligase_C_dom_sf"/>
</dbReference>
<dbReference type="Pfam" id="PF08245">
    <property type="entry name" value="Mur_ligase_M"/>
    <property type="match status" value="1"/>
</dbReference>
<dbReference type="PANTHER" id="PTHR43445:SF3">
    <property type="entry name" value="UDP-N-ACETYLMURAMATE--L-ALANINE LIGASE"/>
    <property type="match status" value="1"/>
</dbReference>
<evidence type="ECO:0000256" key="9">
    <source>
        <dbReference type="ARBA" id="ARBA00022960"/>
    </source>
</evidence>
<feature type="binding site" evidence="14">
    <location>
        <begin position="136"/>
        <end position="142"/>
    </location>
    <ligand>
        <name>ATP</name>
        <dbReference type="ChEBI" id="CHEBI:30616"/>
    </ligand>
</feature>
<dbReference type="SUPFAM" id="SSF53244">
    <property type="entry name" value="MurD-like peptide ligases, peptide-binding domain"/>
    <property type="match status" value="1"/>
</dbReference>
<dbReference type="Pfam" id="PF01225">
    <property type="entry name" value="Mur_ligase"/>
    <property type="match status" value="1"/>
</dbReference>
<evidence type="ECO:0000256" key="8">
    <source>
        <dbReference type="ARBA" id="ARBA00022840"/>
    </source>
</evidence>
<evidence type="ECO:0000256" key="5">
    <source>
        <dbReference type="ARBA" id="ARBA00022598"/>
    </source>
</evidence>
<dbReference type="FunFam" id="3.40.1190.10:FF:000001">
    <property type="entry name" value="UDP-N-acetylmuramate--L-alanine ligase"/>
    <property type="match status" value="1"/>
</dbReference>
<evidence type="ECO:0000256" key="10">
    <source>
        <dbReference type="ARBA" id="ARBA00022984"/>
    </source>
</evidence>
<evidence type="ECO:0000256" key="1">
    <source>
        <dbReference type="ARBA" id="ARBA00004496"/>
    </source>
</evidence>
<keyword evidence="9 14" id="KW-0133">Cell shape</keyword>
<keyword evidence="4 14" id="KW-0963">Cytoplasm</keyword>
<dbReference type="GO" id="GO:0008360">
    <property type="term" value="P:regulation of cell shape"/>
    <property type="evidence" value="ECO:0007669"/>
    <property type="project" value="UniProtKB-KW"/>
</dbReference>
<keyword evidence="6 14" id="KW-0132">Cell division</keyword>
<dbReference type="PANTHER" id="PTHR43445">
    <property type="entry name" value="UDP-N-ACETYLMURAMATE--L-ALANINE LIGASE-RELATED"/>
    <property type="match status" value="1"/>
</dbReference>
<dbReference type="Gene3D" id="3.40.1190.10">
    <property type="entry name" value="Mur-like, catalytic domain"/>
    <property type="match status" value="1"/>
</dbReference>
<dbReference type="STRING" id="415747.SAMN03097708_00415"/>
<dbReference type="Pfam" id="PF02875">
    <property type="entry name" value="Mur_ligase_C"/>
    <property type="match status" value="1"/>
</dbReference>
<evidence type="ECO:0000256" key="12">
    <source>
        <dbReference type="ARBA" id="ARBA00023316"/>
    </source>
</evidence>
<dbReference type="Proteomes" id="UP000199648">
    <property type="component" value="Unassembled WGS sequence"/>
</dbReference>
<dbReference type="NCBIfam" id="TIGR01082">
    <property type="entry name" value="murC"/>
    <property type="match status" value="1"/>
</dbReference>
<dbReference type="UniPathway" id="UPA00219"/>
<dbReference type="EC" id="6.3.2.8" evidence="3 14"/>
<evidence type="ECO:0000259" key="15">
    <source>
        <dbReference type="Pfam" id="PF01225"/>
    </source>
</evidence>
<evidence type="ECO:0000256" key="3">
    <source>
        <dbReference type="ARBA" id="ARBA00012211"/>
    </source>
</evidence>
<keyword evidence="7 14" id="KW-0547">Nucleotide-binding</keyword>
<evidence type="ECO:0000256" key="13">
    <source>
        <dbReference type="ARBA" id="ARBA00047833"/>
    </source>
</evidence>
<keyword evidence="8 14" id="KW-0067">ATP-binding</keyword>
<evidence type="ECO:0000256" key="2">
    <source>
        <dbReference type="ARBA" id="ARBA00004752"/>
    </source>
</evidence>
<evidence type="ECO:0000256" key="14">
    <source>
        <dbReference type="HAMAP-Rule" id="MF_00046"/>
    </source>
</evidence>
<comment type="catalytic activity">
    <reaction evidence="13 14">
        <text>UDP-N-acetyl-alpha-D-muramate + L-alanine + ATP = UDP-N-acetyl-alpha-D-muramoyl-L-alanine + ADP + phosphate + H(+)</text>
        <dbReference type="Rhea" id="RHEA:23372"/>
        <dbReference type="ChEBI" id="CHEBI:15378"/>
        <dbReference type="ChEBI" id="CHEBI:30616"/>
        <dbReference type="ChEBI" id="CHEBI:43474"/>
        <dbReference type="ChEBI" id="CHEBI:57972"/>
        <dbReference type="ChEBI" id="CHEBI:70757"/>
        <dbReference type="ChEBI" id="CHEBI:83898"/>
        <dbReference type="ChEBI" id="CHEBI:456216"/>
        <dbReference type="EC" id="6.3.2.8"/>
    </reaction>
</comment>
<dbReference type="InterPro" id="IPR036565">
    <property type="entry name" value="Mur-like_cat_sf"/>
</dbReference>
<keyword evidence="11 14" id="KW-0131">Cell cycle</keyword>
<dbReference type="Gene3D" id="3.90.190.20">
    <property type="entry name" value="Mur ligase, C-terminal domain"/>
    <property type="match status" value="1"/>
</dbReference>
<dbReference type="InterPro" id="IPR013221">
    <property type="entry name" value="Mur_ligase_cen"/>
</dbReference>
<dbReference type="GO" id="GO:0005737">
    <property type="term" value="C:cytoplasm"/>
    <property type="evidence" value="ECO:0007669"/>
    <property type="project" value="UniProtKB-SubCell"/>
</dbReference>
<protein>
    <recommendedName>
        <fullName evidence="3 14">UDP-N-acetylmuramate--L-alanine ligase</fullName>
        <ecNumber evidence="3 14">6.3.2.8</ecNumber>
    </recommendedName>
    <alternativeName>
        <fullName evidence="14">UDP-N-acetylmuramoyl-L-alanine synthetase</fullName>
    </alternativeName>
</protein>
<dbReference type="OrthoDB" id="9804126at2"/>
<evidence type="ECO:0000256" key="7">
    <source>
        <dbReference type="ARBA" id="ARBA00022741"/>
    </source>
</evidence>
<evidence type="ECO:0000256" key="11">
    <source>
        <dbReference type="ARBA" id="ARBA00023306"/>
    </source>
</evidence>
<evidence type="ECO:0000259" key="17">
    <source>
        <dbReference type="Pfam" id="PF08245"/>
    </source>
</evidence>
<comment type="subcellular location">
    <subcellularLocation>
        <location evidence="1 14">Cytoplasm</location>
    </subcellularLocation>
</comment>